<dbReference type="EMBL" id="PTJD01000001">
    <property type="protein sequence ID" value="PPK98874.1"/>
    <property type="molecule type" value="Genomic_DNA"/>
</dbReference>
<feature type="region of interest" description="Disordered" evidence="1">
    <location>
        <begin position="1"/>
        <end position="81"/>
    </location>
</feature>
<proteinExistence type="predicted"/>
<accession>A0A2S6IWZ1</accession>
<keyword evidence="2" id="KW-0472">Membrane</keyword>
<dbReference type="InterPro" id="IPR025339">
    <property type="entry name" value="DUF4245"/>
</dbReference>
<sequence length="257" mass="26310">MAAPSQMPAGIGDDGDVEPVRPDQPVQPEPGTATPPAATATAPAASGATAADAATATGAVDPAAGASEEHGAPPPRGRGRTPLDMVRSMVVILALVFVVVWLLPRPNGIEQPPVDVRSAATAAASTLPFEPVVPAALPQGWKPTSAYSRRSTDDVITWHIGYLTPEGKYAGVEMAADATPKWVQAQTAAPRPTDAGSRTVGGVEWEELYRQDRNRSTLKREADGITTLVTGGAGFDELSVLAEAVLAGEPVAAAPGT</sequence>
<evidence type="ECO:0000313" key="3">
    <source>
        <dbReference type="EMBL" id="PPK98874.1"/>
    </source>
</evidence>
<protein>
    <submittedName>
        <fullName evidence="3">Uncharacterized protein DUF4245</fullName>
    </submittedName>
</protein>
<keyword evidence="2" id="KW-0812">Transmembrane</keyword>
<evidence type="ECO:0000313" key="4">
    <source>
        <dbReference type="Proteomes" id="UP000239485"/>
    </source>
</evidence>
<feature type="compositionally biased region" description="Low complexity" evidence="1">
    <location>
        <begin position="30"/>
        <end position="66"/>
    </location>
</feature>
<evidence type="ECO:0000256" key="1">
    <source>
        <dbReference type="SAM" id="MobiDB-lite"/>
    </source>
</evidence>
<keyword evidence="2" id="KW-1133">Transmembrane helix</keyword>
<organism evidence="3 4">
    <name type="scientific">Kineococcus xinjiangensis</name>
    <dbReference type="NCBI Taxonomy" id="512762"/>
    <lineage>
        <taxon>Bacteria</taxon>
        <taxon>Bacillati</taxon>
        <taxon>Actinomycetota</taxon>
        <taxon>Actinomycetes</taxon>
        <taxon>Kineosporiales</taxon>
        <taxon>Kineosporiaceae</taxon>
        <taxon>Kineococcus</taxon>
    </lineage>
</organism>
<gene>
    <name evidence="3" type="ORF">CLV92_101575</name>
</gene>
<feature type="transmembrane region" description="Helical" evidence="2">
    <location>
        <begin position="85"/>
        <end position="103"/>
    </location>
</feature>
<dbReference type="AlphaFoldDB" id="A0A2S6IWZ1"/>
<comment type="caution">
    <text evidence="3">The sequence shown here is derived from an EMBL/GenBank/DDBJ whole genome shotgun (WGS) entry which is preliminary data.</text>
</comment>
<evidence type="ECO:0000256" key="2">
    <source>
        <dbReference type="SAM" id="Phobius"/>
    </source>
</evidence>
<name>A0A2S6IWZ1_9ACTN</name>
<dbReference type="Pfam" id="PF14030">
    <property type="entry name" value="DUF4245"/>
    <property type="match status" value="1"/>
</dbReference>
<keyword evidence="4" id="KW-1185">Reference proteome</keyword>
<reference evidence="3 4" key="1">
    <citation type="submission" date="2018-02" db="EMBL/GenBank/DDBJ databases">
        <title>Genomic Encyclopedia of Archaeal and Bacterial Type Strains, Phase II (KMG-II): from individual species to whole genera.</title>
        <authorList>
            <person name="Goeker M."/>
        </authorList>
    </citation>
    <scope>NUCLEOTIDE SEQUENCE [LARGE SCALE GENOMIC DNA]</scope>
    <source>
        <strain evidence="3 4">DSM 22857</strain>
    </source>
</reference>
<dbReference type="Proteomes" id="UP000239485">
    <property type="component" value="Unassembled WGS sequence"/>
</dbReference>